<gene>
    <name evidence="1" type="ORF">L3X38_017720</name>
</gene>
<accession>A0AAD4W9F3</accession>
<dbReference type="InterPro" id="IPR021109">
    <property type="entry name" value="Peptidase_aspartic_dom_sf"/>
</dbReference>
<name>A0AAD4W9F3_PRUDU</name>
<sequence>MHMALLDRAKVHQRGVDPTPVQQVVDGLEDMGPVLVMGDLGLGQFGVSILGSSRWLEAQATHDVIIGMIPVFGYFARFLIDPGATHSFIAHRFVPYASVKPTLIAGRFSISLPTEDVLFADMVFKDSFVQVGNAVLEADLIPLDLVDLDFILGME</sequence>
<comment type="caution">
    <text evidence="1">The sequence shown here is derived from an EMBL/GenBank/DDBJ whole genome shotgun (WGS) entry which is preliminary data.</text>
</comment>
<dbReference type="AlphaFoldDB" id="A0AAD4W9F3"/>
<dbReference type="Gene3D" id="2.40.70.10">
    <property type="entry name" value="Acid Proteases"/>
    <property type="match status" value="1"/>
</dbReference>
<dbReference type="EMBL" id="JAJFAZ020000003">
    <property type="protein sequence ID" value="KAI5338449.1"/>
    <property type="molecule type" value="Genomic_DNA"/>
</dbReference>
<organism evidence="1 2">
    <name type="scientific">Prunus dulcis</name>
    <name type="common">Almond</name>
    <name type="synonym">Amygdalus dulcis</name>
    <dbReference type="NCBI Taxonomy" id="3755"/>
    <lineage>
        <taxon>Eukaryota</taxon>
        <taxon>Viridiplantae</taxon>
        <taxon>Streptophyta</taxon>
        <taxon>Embryophyta</taxon>
        <taxon>Tracheophyta</taxon>
        <taxon>Spermatophyta</taxon>
        <taxon>Magnoliopsida</taxon>
        <taxon>eudicotyledons</taxon>
        <taxon>Gunneridae</taxon>
        <taxon>Pentapetalae</taxon>
        <taxon>rosids</taxon>
        <taxon>fabids</taxon>
        <taxon>Rosales</taxon>
        <taxon>Rosaceae</taxon>
        <taxon>Amygdaloideae</taxon>
        <taxon>Amygdaleae</taxon>
        <taxon>Prunus</taxon>
    </lineage>
</organism>
<keyword evidence="2" id="KW-1185">Reference proteome</keyword>
<evidence type="ECO:0000313" key="2">
    <source>
        <dbReference type="Proteomes" id="UP001054821"/>
    </source>
</evidence>
<dbReference type="Proteomes" id="UP001054821">
    <property type="component" value="Chromosome 3"/>
</dbReference>
<dbReference type="CDD" id="cd00303">
    <property type="entry name" value="retropepsin_like"/>
    <property type="match status" value="1"/>
</dbReference>
<proteinExistence type="predicted"/>
<protein>
    <submittedName>
        <fullName evidence="1">Uncharacterized protein</fullName>
    </submittedName>
</protein>
<evidence type="ECO:0000313" key="1">
    <source>
        <dbReference type="EMBL" id="KAI5338449.1"/>
    </source>
</evidence>
<dbReference type="Pfam" id="PF08284">
    <property type="entry name" value="RVP_2"/>
    <property type="match status" value="1"/>
</dbReference>
<reference evidence="1 2" key="1">
    <citation type="journal article" date="2022" name="G3 (Bethesda)">
        <title>Whole-genome sequence and methylome profiling of the almond [Prunus dulcis (Mill.) D.A. Webb] cultivar 'Nonpareil'.</title>
        <authorList>
            <person name="D'Amico-Willman K.M."/>
            <person name="Ouma W.Z."/>
            <person name="Meulia T."/>
            <person name="Sideli G.M."/>
            <person name="Gradziel T.M."/>
            <person name="Fresnedo-Ramirez J."/>
        </authorList>
    </citation>
    <scope>NUCLEOTIDE SEQUENCE [LARGE SCALE GENOMIC DNA]</scope>
    <source>
        <strain evidence="1">Clone GOH B32 T37-40</strain>
    </source>
</reference>